<organism evidence="1 2">
    <name type="scientific">Zarea fungicola</name>
    <dbReference type="NCBI Taxonomy" id="93591"/>
    <lineage>
        <taxon>Eukaryota</taxon>
        <taxon>Fungi</taxon>
        <taxon>Dikarya</taxon>
        <taxon>Ascomycota</taxon>
        <taxon>Pezizomycotina</taxon>
        <taxon>Sordariomycetes</taxon>
        <taxon>Hypocreomycetidae</taxon>
        <taxon>Hypocreales</taxon>
        <taxon>Cordycipitaceae</taxon>
        <taxon>Zarea</taxon>
    </lineage>
</organism>
<dbReference type="EMBL" id="JANJQO010000113">
    <property type="protein sequence ID" value="KAJ2981756.1"/>
    <property type="molecule type" value="Genomic_DNA"/>
</dbReference>
<proteinExistence type="predicted"/>
<keyword evidence="2" id="KW-1185">Reference proteome</keyword>
<accession>A0ACC1NT39</accession>
<name>A0ACC1NT39_9HYPO</name>
<reference evidence="1" key="1">
    <citation type="submission" date="2022-08" db="EMBL/GenBank/DDBJ databases">
        <title>Genome Sequence of Lecanicillium fungicola.</title>
        <authorList>
            <person name="Buettner E."/>
        </authorList>
    </citation>
    <scope>NUCLEOTIDE SEQUENCE</scope>
    <source>
        <strain evidence="1">Babe33</strain>
    </source>
</reference>
<sequence length="300" mass="33638">MLILIAGITGLTGLPCARAALKAGHQVRGLSRNPDKLPRDVYDQLEGFVKMESIYDLPALDRAVKGVDAIISAMYSGPEHLVEGQLLLLRAAERAGIKIFHASTWNYDWSRIKLGEHENYDAMLAFRSHVRTTSTIKPIYAFTGTIPEFLFKVPHSNPLDKVNKTMSYFGTGDELWRATSLEDLAAFTIASITEPDAAEGGFYRVESFHCTIRDMARVYGEVHGVEIQLKHLGNVEDAEAMLAGARAVTKPTDWISYIGLAYATLWLKGVFNYEPTDSQGRWSHIKQTTLREWFENNRDI</sequence>
<dbReference type="Proteomes" id="UP001143910">
    <property type="component" value="Unassembled WGS sequence"/>
</dbReference>
<evidence type="ECO:0000313" key="1">
    <source>
        <dbReference type="EMBL" id="KAJ2981756.1"/>
    </source>
</evidence>
<evidence type="ECO:0000313" key="2">
    <source>
        <dbReference type="Proteomes" id="UP001143910"/>
    </source>
</evidence>
<comment type="caution">
    <text evidence="1">The sequence shown here is derived from an EMBL/GenBank/DDBJ whole genome shotgun (WGS) entry which is preliminary data.</text>
</comment>
<gene>
    <name evidence="1" type="ORF">NQ176_g1836</name>
</gene>
<protein>
    <submittedName>
        <fullName evidence="1">Uncharacterized protein</fullName>
    </submittedName>
</protein>